<organism evidence="1 2">
    <name type="scientific">Drosophila suzukii</name>
    <name type="common">Spotted-wing drosophila fruit fly</name>
    <dbReference type="NCBI Taxonomy" id="28584"/>
    <lineage>
        <taxon>Eukaryota</taxon>
        <taxon>Metazoa</taxon>
        <taxon>Ecdysozoa</taxon>
        <taxon>Arthropoda</taxon>
        <taxon>Hexapoda</taxon>
        <taxon>Insecta</taxon>
        <taxon>Pterygota</taxon>
        <taxon>Neoptera</taxon>
        <taxon>Endopterygota</taxon>
        <taxon>Diptera</taxon>
        <taxon>Brachycera</taxon>
        <taxon>Muscomorpha</taxon>
        <taxon>Ephydroidea</taxon>
        <taxon>Drosophilidae</taxon>
        <taxon>Drosophila</taxon>
        <taxon>Sophophora</taxon>
    </lineage>
</organism>
<proteinExistence type="predicted"/>
<dbReference type="InterPro" id="IPR051375">
    <property type="entry name" value="Tuftelin_GRINL1A/MYZAP/CCD68"/>
</dbReference>
<accession>A0AB39ZAB3</accession>
<dbReference type="RefSeq" id="XP_016931171.4">
    <property type="nucleotide sequence ID" value="XM_017075682.4"/>
</dbReference>
<dbReference type="GO" id="GO:0003711">
    <property type="term" value="F:transcription elongation factor activity"/>
    <property type="evidence" value="ECO:0007669"/>
    <property type="project" value="InterPro"/>
</dbReference>
<dbReference type="PANTHER" id="PTHR23171">
    <property type="entry name" value="GDOWN1"/>
    <property type="match status" value="1"/>
</dbReference>
<sequence length="371" mass="41783">MSENVIAAPLSRIPGTSQLKEQHSKDLKTLSYVQLLEIKDRQSHFLSNKKRLLHLPDKGKRLKESYDKLLDEIRRRDEVEEATRMLSGLNIVEKGKIALINLEWNGRSTDEGAHVDDILDSDDEVEMDPLKIIAQGTMHEKKVKVIPPPASLITAEDLAEIEDFKKPADSPDSALAGHSDTSSLPAEIIEIDASQVAAKLSKELPPDQHALYLIDKTETSVNTPSREKFMPFRTTRSNVHDPDKERVRKKGKHWEITAATPPLIQHKEVQLVPLAESATLQMDYMQRVKEVRIQQAEQRLARQKESRMAAGLSLPEESILKTKAAFLNYRDPKASFLIEGRQKASEANEVHDPTIQDKGTATSGIHYTVFE</sequence>
<gene>
    <name evidence="2" type="primary">Polr2M</name>
</gene>
<dbReference type="AlphaFoldDB" id="A0AB39ZAB3"/>
<dbReference type="GO" id="GO:0000428">
    <property type="term" value="C:DNA-directed RNA polymerase complex"/>
    <property type="evidence" value="ECO:0007669"/>
    <property type="project" value="UniProtKB-KW"/>
</dbReference>
<dbReference type="PRINTS" id="PR02085">
    <property type="entry name" value="POLR2GRINL1"/>
</dbReference>
<dbReference type="GO" id="GO:0005634">
    <property type="term" value="C:nucleus"/>
    <property type="evidence" value="ECO:0007669"/>
    <property type="project" value="InterPro"/>
</dbReference>
<name>A0AB39ZAB3_DROSZ</name>
<dbReference type="GO" id="GO:0006368">
    <property type="term" value="P:transcription elongation by RNA polymerase II"/>
    <property type="evidence" value="ECO:0007669"/>
    <property type="project" value="InterPro"/>
</dbReference>
<keyword evidence="2" id="KW-0804">Transcription</keyword>
<dbReference type="Proteomes" id="UP001652628">
    <property type="component" value="Chromosome 3"/>
</dbReference>
<dbReference type="PANTHER" id="PTHR23171:SF13">
    <property type="entry name" value="DNA-DIRECTED RNA POLYMERASE II SUBUNIT GRINL1A"/>
    <property type="match status" value="1"/>
</dbReference>
<evidence type="ECO:0000313" key="1">
    <source>
        <dbReference type="Proteomes" id="UP001652628"/>
    </source>
</evidence>
<dbReference type="Pfam" id="PF15328">
    <property type="entry name" value="GCOM2"/>
    <property type="match status" value="1"/>
</dbReference>
<keyword evidence="2" id="KW-0240">DNA-directed RNA polymerase</keyword>
<evidence type="ECO:0000313" key="2">
    <source>
        <dbReference type="RefSeq" id="XP_016931171.4"/>
    </source>
</evidence>
<keyword evidence="1" id="KW-1185">Reference proteome</keyword>
<reference evidence="2" key="1">
    <citation type="submission" date="2025-08" db="UniProtKB">
        <authorList>
            <consortium name="RefSeq"/>
        </authorList>
    </citation>
    <scope>IDENTIFICATION</scope>
</reference>
<dbReference type="InterPro" id="IPR026213">
    <property type="entry name" value="GRINL1"/>
</dbReference>
<dbReference type="GeneID" id="108010755"/>
<protein>
    <submittedName>
        <fullName evidence="2">DNA-directed RNA polymerase II subunit GRINL1A</fullName>
    </submittedName>
</protein>